<evidence type="ECO:0000256" key="5">
    <source>
        <dbReference type="RuleBase" id="RU003684"/>
    </source>
</evidence>
<gene>
    <name evidence="6" type="ORF">NIES37_03300</name>
</gene>
<dbReference type="InterPro" id="IPR020855">
    <property type="entry name" value="Ureohydrolase_Mn_BS"/>
</dbReference>
<proteinExistence type="inferred from homology"/>
<dbReference type="PIRSF" id="PIRSF036979">
    <property type="entry name" value="Arginase"/>
    <property type="match status" value="1"/>
</dbReference>
<dbReference type="AlphaFoldDB" id="A0A1Z4MSE8"/>
<feature type="binding site" evidence="4">
    <location>
        <position position="156"/>
    </location>
    <ligand>
        <name>Mn(2+)</name>
        <dbReference type="ChEBI" id="CHEBI:29035"/>
        <label>1</label>
    </ligand>
</feature>
<dbReference type="PANTHER" id="PTHR11358">
    <property type="entry name" value="ARGINASE/AGMATINASE"/>
    <property type="match status" value="1"/>
</dbReference>
<accession>A0A1Z4MSE8</accession>
<dbReference type="RefSeq" id="WP_096573626.1">
    <property type="nucleotide sequence ID" value="NZ_CAWNJS010000001.1"/>
</dbReference>
<dbReference type="GO" id="GO:0033389">
    <property type="term" value="P:putrescine biosynthetic process from arginine, via agmatine"/>
    <property type="evidence" value="ECO:0007669"/>
    <property type="project" value="TreeGrafter"/>
</dbReference>
<dbReference type="Proteomes" id="UP000218785">
    <property type="component" value="Chromosome"/>
</dbReference>
<comment type="cofactor">
    <cofactor evidence="4">
        <name>Mn(2+)</name>
        <dbReference type="ChEBI" id="CHEBI:29035"/>
    </cofactor>
    <text evidence="4">Binds 2 manganese ions per subunit.</text>
</comment>
<feature type="binding site" evidence="4">
    <location>
        <position position="181"/>
    </location>
    <ligand>
        <name>Mn(2+)</name>
        <dbReference type="ChEBI" id="CHEBI:29035"/>
        <label>1</label>
    </ligand>
</feature>
<dbReference type="KEGG" id="ttq:NIES37_03300"/>
<organism evidence="6 7">
    <name type="scientific">Tolypothrix tenuis PCC 7101</name>
    <dbReference type="NCBI Taxonomy" id="231146"/>
    <lineage>
        <taxon>Bacteria</taxon>
        <taxon>Bacillati</taxon>
        <taxon>Cyanobacteriota</taxon>
        <taxon>Cyanophyceae</taxon>
        <taxon>Nostocales</taxon>
        <taxon>Tolypothrichaceae</taxon>
        <taxon>Tolypothrix</taxon>
    </lineage>
</organism>
<feature type="binding site" evidence="4">
    <location>
        <position position="274"/>
    </location>
    <ligand>
        <name>Mn(2+)</name>
        <dbReference type="ChEBI" id="CHEBI:29035"/>
        <label>1</label>
    </ligand>
</feature>
<name>A0A1Z4MSE8_9CYAN</name>
<dbReference type="InterPro" id="IPR006035">
    <property type="entry name" value="Ureohydrolase"/>
</dbReference>
<protein>
    <submittedName>
        <fullName evidence="6">Arginase/agmatinase/formiminoglutamase</fullName>
    </submittedName>
</protein>
<evidence type="ECO:0000256" key="2">
    <source>
        <dbReference type="ARBA" id="ARBA00022723"/>
    </source>
</evidence>
<dbReference type="Pfam" id="PF00491">
    <property type="entry name" value="Arginase"/>
    <property type="match status" value="1"/>
</dbReference>
<dbReference type="PANTHER" id="PTHR11358:SF26">
    <property type="entry name" value="GUANIDINO ACID HYDROLASE, MITOCHONDRIAL"/>
    <property type="match status" value="1"/>
</dbReference>
<evidence type="ECO:0000256" key="1">
    <source>
        <dbReference type="ARBA" id="ARBA00009227"/>
    </source>
</evidence>
<dbReference type="PROSITE" id="PS01053">
    <property type="entry name" value="ARGINASE_1"/>
    <property type="match status" value="1"/>
</dbReference>
<dbReference type="CDD" id="cd11593">
    <property type="entry name" value="Agmatinase-like_2"/>
    <property type="match status" value="1"/>
</dbReference>
<sequence>MNNPLLDYNPSGVGEINGNLLGLPFDYESANLIVFAVPWEVTVSYGAGTANGPQQILDASIQLDLFDFDNSDGWKQGIFMMEIPRDILEKNEYYRGLAAKIIERLAQGKALTDTPDLTPVLTEINQASQQVNQWLFENCQKAINDGKRVAVIGGDHSSPLGYFQALAAKYPEYGILHLDAHADLRDAYEGFEFSHASIMFNAMKIPQITKLVQVGLRDICHDEVQIIDESRDRIIAYYDPAIKQKLYSGTTWIDLCQEIVSHLPECVHISFDVDGLDPKLCPSTGTPVPGGLELEQAFCLFRELVKSGRKVIGFDVCEVGDAEWDGNVGARIVYKLANFMDLSWR</sequence>
<keyword evidence="2 4" id="KW-0479">Metal-binding</keyword>
<keyword evidence="4" id="KW-0464">Manganese</keyword>
<feature type="binding site" evidence="4">
    <location>
        <position position="272"/>
    </location>
    <ligand>
        <name>Mn(2+)</name>
        <dbReference type="ChEBI" id="CHEBI:29035"/>
        <label>1</label>
    </ligand>
</feature>
<dbReference type="Gene3D" id="3.40.800.10">
    <property type="entry name" value="Ureohydrolase domain"/>
    <property type="match status" value="1"/>
</dbReference>
<dbReference type="SUPFAM" id="SSF52768">
    <property type="entry name" value="Arginase/deacetylase"/>
    <property type="match status" value="1"/>
</dbReference>
<evidence type="ECO:0000313" key="7">
    <source>
        <dbReference type="Proteomes" id="UP000218785"/>
    </source>
</evidence>
<dbReference type="PROSITE" id="PS51409">
    <property type="entry name" value="ARGINASE_2"/>
    <property type="match status" value="1"/>
</dbReference>
<evidence type="ECO:0000313" key="6">
    <source>
        <dbReference type="EMBL" id="BAY96398.1"/>
    </source>
</evidence>
<evidence type="ECO:0000256" key="4">
    <source>
        <dbReference type="PIRSR" id="PIRSR036979-1"/>
    </source>
</evidence>
<keyword evidence="3 5" id="KW-0378">Hydrolase</keyword>
<evidence type="ECO:0000256" key="3">
    <source>
        <dbReference type="ARBA" id="ARBA00022801"/>
    </source>
</evidence>
<dbReference type="PRINTS" id="PR00116">
    <property type="entry name" value="ARGINASE"/>
</dbReference>
<keyword evidence="7" id="KW-1185">Reference proteome</keyword>
<dbReference type="GO" id="GO:0046872">
    <property type="term" value="F:metal ion binding"/>
    <property type="evidence" value="ECO:0007669"/>
    <property type="project" value="UniProtKB-KW"/>
</dbReference>
<feature type="binding site" evidence="4">
    <location>
        <position position="179"/>
    </location>
    <ligand>
        <name>Mn(2+)</name>
        <dbReference type="ChEBI" id="CHEBI:29035"/>
        <label>1</label>
    </ligand>
</feature>
<dbReference type="EMBL" id="AP018248">
    <property type="protein sequence ID" value="BAY96398.1"/>
    <property type="molecule type" value="Genomic_DNA"/>
</dbReference>
<dbReference type="InterPro" id="IPR023696">
    <property type="entry name" value="Ureohydrolase_dom_sf"/>
</dbReference>
<dbReference type="GO" id="GO:0008783">
    <property type="term" value="F:agmatinase activity"/>
    <property type="evidence" value="ECO:0007669"/>
    <property type="project" value="TreeGrafter"/>
</dbReference>
<feature type="binding site" evidence="4">
    <location>
        <position position="183"/>
    </location>
    <ligand>
        <name>Mn(2+)</name>
        <dbReference type="ChEBI" id="CHEBI:29035"/>
        <label>1</label>
    </ligand>
</feature>
<reference evidence="6 7" key="1">
    <citation type="submission" date="2017-06" db="EMBL/GenBank/DDBJ databases">
        <title>Genome sequencing of cyanobaciteial culture collection at National Institute for Environmental Studies (NIES).</title>
        <authorList>
            <person name="Hirose Y."/>
            <person name="Shimura Y."/>
            <person name="Fujisawa T."/>
            <person name="Nakamura Y."/>
            <person name="Kawachi M."/>
        </authorList>
    </citation>
    <scope>NUCLEOTIDE SEQUENCE [LARGE SCALE GENOMIC DNA]</scope>
    <source>
        <strain evidence="6 7">NIES-37</strain>
    </source>
</reference>
<comment type="similarity">
    <text evidence="1">Belongs to the arginase family. Agmatinase subfamily.</text>
</comment>